<gene>
    <name evidence="1" type="ORF">Pint_22789</name>
</gene>
<evidence type="ECO:0000313" key="2">
    <source>
        <dbReference type="Proteomes" id="UP001163603"/>
    </source>
</evidence>
<name>A0ACC0YHA9_9ROSI</name>
<accession>A0ACC0YHA9</accession>
<keyword evidence="2" id="KW-1185">Reference proteome</keyword>
<evidence type="ECO:0000313" key="1">
    <source>
        <dbReference type="EMBL" id="KAJ0037663.1"/>
    </source>
</evidence>
<proteinExistence type="predicted"/>
<protein>
    <submittedName>
        <fullName evidence="1">Uncharacterized protein</fullName>
    </submittedName>
</protein>
<reference evidence="2" key="1">
    <citation type="journal article" date="2023" name="G3 (Bethesda)">
        <title>Genome assembly and association tests identify interacting loci associated with vigor, precocity, and sex in interspecific pistachio rootstocks.</title>
        <authorList>
            <person name="Palmer W."/>
            <person name="Jacygrad E."/>
            <person name="Sagayaradj S."/>
            <person name="Cavanaugh K."/>
            <person name="Han R."/>
            <person name="Bertier L."/>
            <person name="Beede B."/>
            <person name="Kafkas S."/>
            <person name="Golino D."/>
            <person name="Preece J."/>
            <person name="Michelmore R."/>
        </authorList>
    </citation>
    <scope>NUCLEOTIDE SEQUENCE [LARGE SCALE GENOMIC DNA]</scope>
</reference>
<dbReference type="EMBL" id="CM047741">
    <property type="protein sequence ID" value="KAJ0037663.1"/>
    <property type="molecule type" value="Genomic_DNA"/>
</dbReference>
<dbReference type="Proteomes" id="UP001163603">
    <property type="component" value="Chromosome 6"/>
</dbReference>
<organism evidence="1 2">
    <name type="scientific">Pistacia integerrima</name>
    <dbReference type="NCBI Taxonomy" id="434235"/>
    <lineage>
        <taxon>Eukaryota</taxon>
        <taxon>Viridiplantae</taxon>
        <taxon>Streptophyta</taxon>
        <taxon>Embryophyta</taxon>
        <taxon>Tracheophyta</taxon>
        <taxon>Spermatophyta</taxon>
        <taxon>Magnoliopsida</taxon>
        <taxon>eudicotyledons</taxon>
        <taxon>Gunneridae</taxon>
        <taxon>Pentapetalae</taxon>
        <taxon>rosids</taxon>
        <taxon>malvids</taxon>
        <taxon>Sapindales</taxon>
        <taxon>Anacardiaceae</taxon>
        <taxon>Pistacia</taxon>
    </lineage>
</organism>
<sequence>MVDPFIKTVKTCIANENEVVEFFPIERFKVDVELPLSRARYLVNDDKDMNFIFQKYRVKGLKTIKFYVEAIPLTLLKL</sequence>
<comment type="caution">
    <text evidence="1">The sequence shown here is derived from an EMBL/GenBank/DDBJ whole genome shotgun (WGS) entry which is preliminary data.</text>
</comment>